<keyword evidence="7 10" id="KW-0067">ATP-binding</keyword>
<name>A0AAD5ZDN4_9POAL</name>
<evidence type="ECO:0000256" key="1">
    <source>
        <dbReference type="ARBA" id="ARBA00004167"/>
    </source>
</evidence>
<evidence type="ECO:0000256" key="5">
    <source>
        <dbReference type="ARBA" id="ARBA00022741"/>
    </source>
</evidence>
<comment type="caution">
    <text evidence="13">The sequence shown here is derived from an EMBL/GenBank/DDBJ whole genome shotgun (WGS) entry which is preliminary data.</text>
</comment>
<evidence type="ECO:0000313" key="14">
    <source>
        <dbReference type="Proteomes" id="UP001210211"/>
    </source>
</evidence>
<evidence type="ECO:0000259" key="12">
    <source>
        <dbReference type="PROSITE" id="PS50011"/>
    </source>
</evidence>
<keyword evidence="14" id="KW-1185">Reference proteome</keyword>
<keyword evidence="2" id="KW-0808">Transferase</keyword>
<evidence type="ECO:0000256" key="6">
    <source>
        <dbReference type="ARBA" id="ARBA00022777"/>
    </source>
</evidence>
<proteinExistence type="predicted"/>
<dbReference type="GO" id="GO:0016020">
    <property type="term" value="C:membrane"/>
    <property type="evidence" value="ECO:0007669"/>
    <property type="project" value="UniProtKB-SubCell"/>
</dbReference>
<feature type="transmembrane region" description="Helical" evidence="11">
    <location>
        <begin position="198"/>
        <end position="219"/>
    </location>
</feature>
<keyword evidence="3 11" id="KW-0812">Transmembrane</keyword>
<accession>A0AAD5ZDN4</accession>
<keyword evidence="8 11" id="KW-1133">Transmembrane helix</keyword>
<feature type="transmembrane region" description="Helical" evidence="11">
    <location>
        <begin position="7"/>
        <end position="24"/>
    </location>
</feature>
<dbReference type="AlphaFoldDB" id="A0AAD5ZDN4"/>
<feature type="domain" description="Protein kinase" evidence="12">
    <location>
        <begin position="265"/>
        <end position="550"/>
    </location>
</feature>
<feature type="transmembrane region" description="Helical" evidence="11">
    <location>
        <begin position="171"/>
        <end position="192"/>
    </location>
</feature>
<dbReference type="PROSITE" id="PS00108">
    <property type="entry name" value="PROTEIN_KINASE_ST"/>
    <property type="match status" value="1"/>
</dbReference>
<sequence>MAIGRIEIIISVTVVVALTVVFILDCTKVVTGYLGTSIINTVIYFTVCYLHINGISTTKLKILVAVLSFGLIIVIFSFHFFFKPWTWKFVSNLIYGISSVACQAFLMITFTHDQRNTVLYTAFVADVVLLFQNREYSDHIIKIYTVVMSSIVYIILSTFHAKQIWVQRWKVAAIAFAFLAVSVLAALLRIYWYYKDILLIFIASINACLSLVPGLWLMVGPKLMACWQAYIEQKRIKREQYNFLEIVGLPTRFTIKGLEKATENFQYQALIGEGASGAVFKGTLPDGSTIAVKRIKWQPSGETEFQTEITVIASLQHVNLVRLLGYCISPRGDRYLIYPFFENGSLDAWLFEDDHKRCQLTWVLRCDIAIDVAKALAYLHHECHNRILHLDIKPANILLDGKFRALLSDFGISKLIGRDENSVMTKARGTVGYLAPEMLVPHAISMKSDVYSYGMVLLELVGGRRNFMLVVDRESRQRQSSYFPQIVREKMMQGKLMEVVDESLVRNEDIREEDVSILVRLALWCIQGNPELRPSMTEVVEMLEGRMPVHVPPESSMLVFNFLDVEEQYSTSIRAQDDEFAQIPFHTLSVL</sequence>
<dbReference type="PROSITE" id="PS50011">
    <property type="entry name" value="PROTEIN_KINASE_DOM"/>
    <property type="match status" value="1"/>
</dbReference>
<evidence type="ECO:0000256" key="10">
    <source>
        <dbReference type="PROSITE-ProRule" id="PRU10141"/>
    </source>
</evidence>
<dbReference type="FunFam" id="3.30.200.20:FF:000015">
    <property type="entry name" value="Somatic embryogenesis receptor kinase 1"/>
    <property type="match status" value="1"/>
</dbReference>
<dbReference type="InterPro" id="IPR011009">
    <property type="entry name" value="Kinase-like_dom_sf"/>
</dbReference>
<dbReference type="InterPro" id="IPR008271">
    <property type="entry name" value="Ser/Thr_kinase_AS"/>
</dbReference>
<dbReference type="InterPro" id="IPR000719">
    <property type="entry name" value="Prot_kinase_dom"/>
</dbReference>
<evidence type="ECO:0000256" key="3">
    <source>
        <dbReference type="ARBA" id="ARBA00022692"/>
    </source>
</evidence>
<keyword evidence="9 11" id="KW-0472">Membrane</keyword>
<dbReference type="CDD" id="cd14066">
    <property type="entry name" value="STKc_IRAK"/>
    <property type="match status" value="1"/>
</dbReference>
<evidence type="ECO:0000256" key="9">
    <source>
        <dbReference type="ARBA" id="ARBA00023136"/>
    </source>
</evidence>
<feature type="transmembrane region" description="Helical" evidence="11">
    <location>
        <begin position="139"/>
        <end position="159"/>
    </location>
</feature>
<keyword evidence="6" id="KW-0418">Kinase</keyword>
<feature type="binding site" evidence="10">
    <location>
        <position position="293"/>
    </location>
    <ligand>
        <name>ATP</name>
        <dbReference type="ChEBI" id="CHEBI:30616"/>
    </ligand>
</feature>
<protein>
    <recommendedName>
        <fullName evidence="12">Protein kinase domain-containing protein</fullName>
    </recommendedName>
</protein>
<dbReference type="Pfam" id="PF00069">
    <property type="entry name" value="Pkinase"/>
    <property type="match status" value="1"/>
</dbReference>
<evidence type="ECO:0000256" key="7">
    <source>
        <dbReference type="ARBA" id="ARBA00022840"/>
    </source>
</evidence>
<dbReference type="PANTHER" id="PTHR47974">
    <property type="entry name" value="OS07G0415500 PROTEIN"/>
    <property type="match status" value="1"/>
</dbReference>
<evidence type="ECO:0000256" key="11">
    <source>
        <dbReference type="SAM" id="Phobius"/>
    </source>
</evidence>
<feature type="transmembrane region" description="Helical" evidence="11">
    <location>
        <begin position="62"/>
        <end position="81"/>
    </location>
</feature>
<dbReference type="Gene3D" id="1.10.510.10">
    <property type="entry name" value="Transferase(Phosphotransferase) domain 1"/>
    <property type="match status" value="1"/>
</dbReference>
<dbReference type="SMART" id="SM00220">
    <property type="entry name" value="S_TKc"/>
    <property type="match status" value="1"/>
</dbReference>
<dbReference type="GO" id="GO:0005524">
    <property type="term" value="F:ATP binding"/>
    <property type="evidence" value="ECO:0007669"/>
    <property type="project" value="UniProtKB-UniRule"/>
</dbReference>
<dbReference type="PROSITE" id="PS00107">
    <property type="entry name" value="PROTEIN_KINASE_ATP"/>
    <property type="match status" value="1"/>
</dbReference>
<gene>
    <name evidence="13" type="ORF">LUZ61_020640</name>
</gene>
<keyword evidence="4" id="KW-0732">Signal</keyword>
<evidence type="ECO:0000313" key="13">
    <source>
        <dbReference type="EMBL" id="KAJ3691476.1"/>
    </source>
</evidence>
<dbReference type="Gene3D" id="3.30.200.20">
    <property type="entry name" value="Phosphorylase Kinase, domain 1"/>
    <property type="match status" value="1"/>
</dbReference>
<feature type="transmembrane region" description="Helical" evidence="11">
    <location>
        <begin position="93"/>
        <end position="110"/>
    </location>
</feature>
<keyword evidence="5 10" id="KW-0547">Nucleotide-binding</keyword>
<comment type="subcellular location">
    <subcellularLocation>
        <location evidence="1">Membrane</location>
        <topology evidence="1">Single-pass membrane protein</topology>
    </subcellularLocation>
</comment>
<dbReference type="GO" id="GO:0004672">
    <property type="term" value="F:protein kinase activity"/>
    <property type="evidence" value="ECO:0007669"/>
    <property type="project" value="InterPro"/>
</dbReference>
<dbReference type="Proteomes" id="UP001210211">
    <property type="component" value="Unassembled WGS sequence"/>
</dbReference>
<evidence type="ECO:0000256" key="2">
    <source>
        <dbReference type="ARBA" id="ARBA00022679"/>
    </source>
</evidence>
<reference evidence="13 14" key="1">
    <citation type="journal article" date="2022" name="Cell">
        <title>Repeat-based holocentromeres influence genome architecture and karyotype evolution.</title>
        <authorList>
            <person name="Hofstatter P.G."/>
            <person name="Thangavel G."/>
            <person name="Lux T."/>
            <person name="Neumann P."/>
            <person name="Vondrak T."/>
            <person name="Novak P."/>
            <person name="Zhang M."/>
            <person name="Costa L."/>
            <person name="Castellani M."/>
            <person name="Scott A."/>
            <person name="Toegelov H."/>
            <person name="Fuchs J."/>
            <person name="Mata-Sucre Y."/>
            <person name="Dias Y."/>
            <person name="Vanzela A.L.L."/>
            <person name="Huettel B."/>
            <person name="Almeida C.C.S."/>
            <person name="Simkova H."/>
            <person name="Souza G."/>
            <person name="Pedrosa-Harand A."/>
            <person name="Macas J."/>
            <person name="Mayer K.F.X."/>
            <person name="Houben A."/>
            <person name="Marques A."/>
        </authorList>
    </citation>
    <scope>NUCLEOTIDE SEQUENCE [LARGE SCALE GENOMIC DNA]</scope>
    <source>
        <strain evidence="13">RhyTen1mFocal</strain>
    </source>
</reference>
<dbReference type="InterPro" id="IPR017441">
    <property type="entry name" value="Protein_kinase_ATP_BS"/>
</dbReference>
<dbReference type="SUPFAM" id="SSF56112">
    <property type="entry name" value="Protein kinase-like (PK-like)"/>
    <property type="match status" value="1"/>
</dbReference>
<feature type="transmembrane region" description="Helical" evidence="11">
    <location>
        <begin position="30"/>
        <end position="50"/>
    </location>
</feature>
<evidence type="ECO:0000256" key="4">
    <source>
        <dbReference type="ARBA" id="ARBA00022729"/>
    </source>
</evidence>
<dbReference type="PANTHER" id="PTHR47974:SF9">
    <property type="entry name" value="RECEPTOR-LIKE SERINE_THREONINE-PROTEIN KINASE"/>
    <property type="match status" value="1"/>
</dbReference>
<dbReference type="EMBL" id="JAMRDG010000002">
    <property type="protein sequence ID" value="KAJ3691476.1"/>
    <property type="molecule type" value="Genomic_DNA"/>
</dbReference>
<dbReference type="FunFam" id="1.10.510.10:FF:000537">
    <property type="entry name" value="Putative receptor-like protein kinase"/>
    <property type="match status" value="1"/>
</dbReference>
<organism evidence="13 14">
    <name type="scientific">Rhynchospora tenuis</name>
    <dbReference type="NCBI Taxonomy" id="198213"/>
    <lineage>
        <taxon>Eukaryota</taxon>
        <taxon>Viridiplantae</taxon>
        <taxon>Streptophyta</taxon>
        <taxon>Embryophyta</taxon>
        <taxon>Tracheophyta</taxon>
        <taxon>Spermatophyta</taxon>
        <taxon>Magnoliopsida</taxon>
        <taxon>Liliopsida</taxon>
        <taxon>Poales</taxon>
        <taxon>Cyperaceae</taxon>
        <taxon>Cyperoideae</taxon>
        <taxon>Rhynchosporeae</taxon>
        <taxon>Rhynchospora</taxon>
    </lineage>
</organism>
<evidence type="ECO:0000256" key="8">
    <source>
        <dbReference type="ARBA" id="ARBA00022989"/>
    </source>
</evidence>